<reference evidence="8" key="1">
    <citation type="submission" date="2025-08" db="UniProtKB">
        <authorList>
            <consortium name="Ensembl"/>
        </authorList>
    </citation>
    <scope>IDENTIFICATION</scope>
</reference>
<evidence type="ECO:0000256" key="3">
    <source>
        <dbReference type="ARBA" id="ARBA00022801"/>
    </source>
</evidence>
<dbReference type="Gene3D" id="4.10.40.20">
    <property type="match status" value="1"/>
</dbReference>
<dbReference type="InterPro" id="IPR001478">
    <property type="entry name" value="PDZ"/>
</dbReference>
<evidence type="ECO:0000259" key="7">
    <source>
        <dbReference type="PROSITE" id="PS51323"/>
    </source>
</evidence>
<keyword evidence="5" id="KW-0732">Signal</keyword>
<evidence type="ECO:0000313" key="9">
    <source>
        <dbReference type="Proteomes" id="UP000261500"/>
    </source>
</evidence>
<evidence type="ECO:0000256" key="4">
    <source>
        <dbReference type="ARBA" id="ARBA00023157"/>
    </source>
</evidence>
<dbReference type="SUPFAM" id="SSF57184">
    <property type="entry name" value="Growth factor receptor domain"/>
    <property type="match status" value="1"/>
</dbReference>
<feature type="signal peptide" evidence="5">
    <location>
        <begin position="1"/>
        <end position="21"/>
    </location>
</feature>
<feature type="chain" id="PRO_5017466688" evidence="5">
    <location>
        <begin position="22"/>
        <end position="408"/>
    </location>
</feature>
<dbReference type="GO" id="GO:0004252">
    <property type="term" value="F:serine-type endopeptidase activity"/>
    <property type="evidence" value="ECO:0007669"/>
    <property type="project" value="InterPro"/>
</dbReference>
<dbReference type="InterPro" id="IPR001940">
    <property type="entry name" value="Peptidase_S1C"/>
</dbReference>
<dbReference type="Proteomes" id="UP000261500">
    <property type="component" value="Unplaced"/>
</dbReference>
<keyword evidence="9" id="KW-1185">Reference proteome</keyword>
<feature type="domain" description="IGFBP N-terminal" evidence="7">
    <location>
        <begin position="20"/>
        <end position="97"/>
    </location>
</feature>
<dbReference type="GO" id="GO:0006508">
    <property type="term" value="P:proteolysis"/>
    <property type="evidence" value="ECO:0007669"/>
    <property type="project" value="UniProtKB-KW"/>
</dbReference>
<dbReference type="GO" id="GO:0043065">
    <property type="term" value="P:positive regulation of apoptotic process"/>
    <property type="evidence" value="ECO:0007669"/>
    <property type="project" value="TreeGrafter"/>
</dbReference>
<keyword evidence="3" id="KW-0378">Hydrolase</keyword>
<name>A0A3B3U2E0_9TELE</name>
<dbReference type="SUPFAM" id="SSF50494">
    <property type="entry name" value="Trypsin-like serine proteases"/>
    <property type="match status" value="1"/>
</dbReference>
<evidence type="ECO:0000256" key="1">
    <source>
        <dbReference type="ARBA" id="ARBA00010541"/>
    </source>
</evidence>
<dbReference type="PANTHER" id="PTHR22939">
    <property type="entry name" value="SERINE PROTEASE FAMILY S1C HTRA-RELATED"/>
    <property type="match status" value="1"/>
</dbReference>
<dbReference type="Ensembl" id="ENSPLAT00000005648.1">
    <property type="protein sequence ID" value="ENSPLAP00000006792.1"/>
    <property type="gene ID" value="ENSPLAG00000009049.1"/>
</dbReference>
<dbReference type="Pfam" id="PF13365">
    <property type="entry name" value="Trypsin_2"/>
    <property type="match status" value="1"/>
</dbReference>
<comment type="similarity">
    <text evidence="1">Belongs to the peptidase S1C family.</text>
</comment>
<accession>A0A3B3U2E0</accession>
<dbReference type="Gene3D" id="2.40.10.120">
    <property type="match status" value="1"/>
</dbReference>
<organism evidence="8 9">
    <name type="scientific">Poecilia latipinna</name>
    <name type="common">sailfin molly</name>
    <dbReference type="NCBI Taxonomy" id="48699"/>
    <lineage>
        <taxon>Eukaryota</taxon>
        <taxon>Metazoa</taxon>
        <taxon>Chordata</taxon>
        <taxon>Craniata</taxon>
        <taxon>Vertebrata</taxon>
        <taxon>Euteleostomi</taxon>
        <taxon>Actinopterygii</taxon>
        <taxon>Neopterygii</taxon>
        <taxon>Teleostei</taxon>
        <taxon>Neoteleostei</taxon>
        <taxon>Acanthomorphata</taxon>
        <taxon>Ovalentaria</taxon>
        <taxon>Atherinomorphae</taxon>
        <taxon>Cyprinodontiformes</taxon>
        <taxon>Poeciliidae</taxon>
        <taxon>Poeciliinae</taxon>
        <taxon>Poecilia</taxon>
    </lineage>
</organism>
<dbReference type="InterPro" id="IPR009030">
    <property type="entry name" value="Growth_fac_rcpt_cys_sf"/>
</dbReference>
<dbReference type="SMART" id="SM00121">
    <property type="entry name" value="IB"/>
    <property type="match status" value="1"/>
</dbReference>
<evidence type="ECO:0000313" key="8">
    <source>
        <dbReference type="Ensembl" id="ENSPLAP00000006792.1"/>
    </source>
</evidence>
<keyword evidence="4" id="KW-1015">Disulfide bond</keyword>
<dbReference type="PROSITE" id="PS51323">
    <property type="entry name" value="IGFBP_N_2"/>
    <property type="match status" value="1"/>
</dbReference>
<dbReference type="GO" id="GO:0005576">
    <property type="term" value="C:extracellular region"/>
    <property type="evidence" value="ECO:0007669"/>
    <property type="project" value="InterPro"/>
</dbReference>
<dbReference type="PROSITE" id="PS50106">
    <property type="entry name" value="PDZ"/>
    <property type="match status" value="1"/>
</dbReference>
<evidence type="ECO:0000256" key="2">
    <source>
        <dbReference type="ARBA" id="ARBA00022670"/>
    </source>
</evidence>
<evidence type="ECO:0000256" key="5">
    <source>
        <dbReference type="SAM" id="SignalP"/>
    </source>
</evidence>
<protein>
    <submittedName>
        <fullName evidence="8">HtrA serine peptidase 4</fullName>
    </submittedName>
</protein>
<feature type="domain" description="PDZ" evidence="6">
    <location>
        <begin position="367"/>
        <end position="408"/>
    </location>
</feature>
<dbReference type="InterPro" id="IPR009003">
    <property type="entry name" value="Peptidase_S1_PA"/>
</dbReference>
<evidence type="ECO:0000259" key="6">
    <source>
        <dbReference type="PROSITE" id="PS50106"/>
    </source>
</evidence>
<dbReference type="AlphaFoldDB" id="A0A3B3U2E0"/>
<dbReference type="InterPro" id="IPR036034">
    <property type="entry name" value="PDZ_sf"/>
</dbReference>
<dbReference type="PANTHER" id="PTHR22939:SF105">
    <property type="entry name" value="SERINE PROTEASE HTRA4"/>
    <property type="match status" value="1"/>
</dbReference>
<dbReference type="Gene3D" id="2.30.42.10">
    <property type="match status" value="1"/>
</dbReference>
<reference evidence="8" key="2">
    <citation type="submission" date="2025-09" db="UniProtKB">
        <authorList>
            <consortium name="Ensembl"/>
        </authorList>
    </citation>
    <scope>IDENTIFICATION</scope>
</reference>
<dbReference type="GeneTree" id="ENSGT00940000160760"/>
<dbReference type="Pfam" id="PF00219">
    <property type="entry name" value="IGFBP"/>
    <property type="match status" value="1"/>
</dbReference>
<dbReference type="InterPro" id="IPR000867">
    <property type="entry name" value="IGFBP-like"/>
</dbReference>
<keyword evidence="2" id="KW-0645">Protease</keyword>
<dbReference type="GO" id="GO:0012501">
    <property type="term" value="P:programmed cell death"/>
    <property type="evidence" value="ECO:0007669"/>
    <property type="project" value="TreeGrafter"/>
</dbReference>
<sequence>RSLRSLLLLYLAESLLRKRHTTTCPQVCDQSQCPVPPHTCCHYRVKDACGCCVRCGAWEGEVCGESSDVFLSCGDGLRCDRVPGRSGRGYPSICRLGAKNRRANLRDGPLVLLIHRGPCDSGMRHPGSMRYKFNFIPDVVEKIAPAVAHLELFQRGPFPDREVIMSSGSGFVVSEDGWILTNAHVLKNKQRVKVELKNGVDYEAAIKDDFKSNKKQKKKKKCPLCDSLRGVRWPCCLWAGEFMVAVGSPFPLQNTVTIGISSSAHRKGLELDFKDSDLDYIHTDAIINYGNSGRDVIGINNLKVTAGISFAIPSDRIRQFLADFHNRQLNGKDHRKKFLGVRMMQLTPSLTEEIREHVDRFPDVSSGVYIHEVIPGTAASSAGMMDHDVIISIDGRPIYTKQEVSEAV</sequence>
<dbReference type="SUPFAM" id="SSF50156">
    <property type="entry name" value="PDZ domain-like"/>
    <property type="match status" value="1"/>
</dbReference>
<dbReference type="PRINTS" id="PR00834">
    <property type="entry name" value="PROTEASES2C"/>
</dbReference>
<proteinExistence type="inferred from homology"/>